<gene>
    <name evidence="1" type="ORF">ILYODFUR_033246</name>
</gene>
<comment type="caution">
    <text evidence="1">The sequence shown here is derived from an EMBL/GenBank/DDBJ whole genome shotgun (WGS) entry which is preliminary data.</text>
</comment>
<evidence type="ECO:0000313" key="2">
    <source>
        <dbReference type="Proteomes" id="UP001482620"/>
    </source>
</evidence>
<proteinExistence type="predicted"/>
<name>A0ABV0TQK8_9TELE</name>
<keyword evidence="2" id="KW-1185">Reference proteome</keyword>
<dbReference type="EMBL" id="JAHRIQ010040361">
    <property type="protein sequence ID" value="MEQ2234605.1"/>
    <property type="molecule type" value="Genomic_DNA"/>
</dbReference>
<dbReference type="Proteomes" id="UP001482620">
    <property type="component" value="Unassembled WGS sequence"/>
</dbReference>
<evidence type="ECO:0000313" key="1">
    <source>
        <dbReference type="EMBL" id="MEQ2234605.1"/>
    </source>
</evidence>
<protein>
    <submittedName>
        <fullName evidence="1">Uncharacterized protein</fullName>
    </submittedName>
</protein>
<accession>A0ABV0TQK8</accession>
<organism evidence="1 2">
    <name type="scientific">Ilyodon furcidens</name>
    <name type="common">goldbreast splitfin</name>
    <dbReference type="NCBI Taxonomy" id="33524"/>
    <lineage>
        <taxon>Eukaryota</taxon>
        <taxon>Metazoa</taxon>
        <taxon>Chordata</taxon>
        <taxon>Craniata</taxon>
        <taxon>Vertebrata</taxon>
        <taxon>Euteleostomi</taxon>
        <taxon>Actinopterygii</taxon>
        <taxon>Neopterygii</taxon>
        <taxon>Teleostei</taxon>
        <taxon>Neoteleostei</taxon>
        <taxon>Acanthomorphata</taxon>
        <taxon>Ovalentaria</taxon>
        <taxon>Atherinomorphae</taxon>
        <taxon>Cyprinodontiformes</taxon>
        <taxon>Goodeidae</taxon>
        <taxon>Ilyodon</taxon>
    </lineage>
</organism>
<sequence length="133" mass="15204">MDMYVKTKSRKNICIFYLPSLLPSFFLVSFLPSFCHSLLPFICSSIPSYPPILPFLHAVNGFSRFHNLTCGNICQYFQVVISSRCFHTKTLERCVLCQGVVPGADHIPDHETDQRTLSWHCHNCWSRHALSGP</sequence>
<reference evidence="1 2" key="1">
    <citation type="submission" date="2021-06" db="EMBL/GenBank/DDBJ databases">
        <authorList>
            <person name="Palmer J.M."/>
        </authorList>
    </citation>
    <scope>NUCLEOTIDE SEQUENCE [LARGE SCALE GENOMIC DNA]</scope>
    <source>
        <strain evidence="2">if_2019</strain>
        <tissue evidence="1">Muscle</tissue>
    </source>
</reference>